<dbReference type="EMBL" id="JAAMRR010000464">
    <property type="protein sequence ID" value="NGX95323.1"/>
    <property type="molecule type" value="Genomic_DNA"/>
</dbReference>
<evidence type="ECO:0008006" key="4">
    <source>
        <dbReference type="Google" id="ProtNLM"/>
    </source>
</evidence>
<sequence length="167" mass="17551">MSFLASRFDFRSFRGATLAAAFLMAPALAHAETAPFANYAGNWSGNGTITIAEGGTERIRCRGTYSVDGSGNNLHQVLRCASDSYKFELTSNILAKGSNITGSWSEASRGVNGTVEGSIANGQVTALVQTNGYAATFNVVTRGNKQSVNISSKGELRGVTISLSRSN</sequence>
<evidence type="ECO:0000313" key="3">
    <source>
        <dbReference type="Proteomes" id="UP000480266"/>
    </source>
</evidence>
<gene>
    <name evidence="2" type="ORF">G4V63_08875</name>
</gene>
<dbReference type="AlphaFoldDB" id="A0A7C9RE93"/>
<name>A0A7C9RE93_9BRAD</name>
<reference evidence="2" key="1">
    <citation type="submission" date="2020-02" db="EMBL/GenBank/DDBJ databases">
        <title>Draft genome sequence of Candidatus Afipia apatlaquensis IBT-C3, a potential strain for decolorization of textile dyes.</title>
        <authorList>
            <person name="Sanchez-Reyes A."/>
            <person name="Breton-Deval L."/>
            <person name="Mangelson H."/>
            <person name="Sanchez-Flores A."/>
        </authorList>
    </citation>
    <scope>NUCLEOTIDE SEQUENCE [LARGE SCALE GENOMIC DNA]</scope>
    <source>
        <strain evidence="2">IBT-C3</strain>
    </source>
</reference>
<accession>A0A7C9RE93</accession>
<keyword evidence="3" id="KW-1185">Reference proteome</keyword>
<protein>
    <recommendedName>
        <fullName evidence="4">DUF3617 family protein</fullName>
    </recommendedName>
</protein>
<evidence type="ECO:0000256" key="1">
    <source>
        <dbReference type="SAM" id="SignalP"/>
    </source>
</evidence>
<evidence type="ECO:0000313" key="2">
    <source>
        <dbReference type="EMBL" id="NGX95323.1"/>
    </source>
</evidence>
<organism evidence="2 3">
    <name type="scientific">Candidatus Afipia apatlaquensis</name>
    <dbReference type="NCBI Taxonomy" id="2712852"/>
    <lineage>
        <taxon>Bacteria</taxon>
        <taxon>Pseudomonadati</taxon>
        <taxon>Pseudomonadota</taxon>
        <taxon>Alphaproteobacteria</taxon>
        <taxon>Hyphomicrobiales</taxon>
        <taxon>Nitrobacteraceae</taxon>
        <taxon>Afipia</taxon>
    </lineage>
</organism>
<keyword evidence="1" id="KW-0732">Signal</keyword>
<dbReference type="Proteomes" id="UP000480266">
    <property type="component" value="Unassembled WGS sequence"/>
</dbReference>
<proteinExistence type="predicted"/>
<comment type="caution">
    <text evidence="2">The sequence shown here is derived from an EMBL/GenBank/DDBJ whole genome shotgun (WGS) entry which is preliminary data.</text>
</comment>
<feature type="signal peptide" evidence="1">
    <location>
        <begin position="1"/>
        <end position="31"/>
    </location>
</feature>
<feature type="chain" id="PRO_5028989715" description="DUF3617 family protein" evidence="1">
    <location>
        <begin position="32"/>
        <end position="167"/>
    </location>
</feature>